<dbReference type="GO" id="GO:0005886">
    <property type="term" value="C:plasma membrane"/>
    <property type="evidence" value="ECO:0007669"/>
    <property type="project" value="UniProtKB-SubCell"/>
</dbReference>
<dbReference type="PANTHER" id="PTHR33406">
    <property type="entry name" value="MEMBRANE PROTEIN MJ1562-RELATED"/>
    <property type="match status" value="1"/>
</dbReference>
<gene>
    <name evidence="9" type="ORF">Back2_17350</name>
</gene>
<feature type="transmembrane region" description="Helical" evidence="7">
    <location>
        <begin position="666"/>
        <end position="690"/>
    </location>
</feature>
<evidence type="ECO:0000256" key="2">
    <source>
        <dbReference type="ARBA" id="ARBA00010157"/>
    </source>
</evidence>
<feature type="transmembrane region" description="Helical" evidence="7">
    <location>
        <begin position="643"/>
        <end position="659"/>
    </location>
</feature>
<dbReference type="SUPFAM" id="SSF82866">
    <property type="entry name" value="Multidrug efflux transporter AcrB transmembrane domain"/>
    <property type="match status" value="2"/>
</dbReference>
<dbReference type="AlphaFoldDB" id="A0A3G9J1M3"/>
<keyword evidence="5 7" id="KW-1133">Transmembrane helix</keyword>
<dbReference type="PROSITE" id="PS50156">
    <property type="entry name" value="SSD"/>
    <property type="match status" value="2"/>
</dbReference>
<protein>
    <recommendedName>
        <fullName evidence="8">SSD domain-containing protein</fullName>
    </recommendedName>
</protein>
<feature type="domain" description="SSD" evidence="8">
    <location>
        <begin position="669"/>
        <end position="801"/>
    </location>
</feature>
<evidence type="ECO:0000256" key="3">
    <source>
        <dbReference type="ARBA" id="ARBA00022475"/>
    </source>
</evidence>
<keyword evidence="10" id="KW-1185">Reference proteome</keyword>
<keyword evidence="4 7" id="KW-0812">Transmembrane</keyword>
<dbReference type="InterPro" id="IPR050545">
    <property type="entry name" value="Mycobact_MmpL"/>
</dbReference>
<accession>A0A3G9J1M3</accession>
<evidence type="ECO:0000259" key="8">
    <source>
        <dbReference type="PROSITE" id="PS50156"/>
    </source>
</evidence>
<evidence type="ECO:0000313" key="10">
    <source>
        <dbReference type="Proteomes" id="UP000271573"/>
    </source>
</evidence>
<comment type="subcellular location">
    <subcellularLocation>
        <location evidence="1">Cell membrane</location>
        <topology evidence="1">Multi-pass membrane protein</topology>
    </subcellularLocation>
</comment>
<dbReference type="InterPro" id="IPR000731">
    <property type="entry name" value="SSD"/>
</dbReference>
<feature type="transmembrane region" description="Helical" evidence="7">
    <location>
        <begin position="191"/>
        <end position="207"/>
    </location>
</feature>
<evidence type="ECO:0000313" key="9">
    <source>
        <dbReference type="EMBL" id="BBH17448.1"/>
    </source>
</evidence>
<dbReference type="RefSeq" id="WP_125568611.1">
    <property type="nucleotide sequence ID" value="NZ_AP019307.1"/>
</dbReference>
<dbReference type="Proteomes" id="UP000271573">
    <property type="component" value="Chromosome"/>
</dbReference>
<dbReference type="KEGG" id="nbe:Back2_17350"/>
<dbReference type="Gene3D" id="1.20.1640.10">
    <property type="entry name" value="Multidrug efflux transporter AcrB transmembrane domain"/>
    <property type="match status" value="2"/>
</dbReference>
<organism evidence="9 10">
    <name type="scientific">Nocardioides baekrokdamisoli</name>
    <dbReference type="NCBI Taxonomy" id="1804624"/>
    <lineage>
        <taxon>Bacteria</taxon>
        <taxon>Bacillati</taxon>
        <taxon>Actinomycetota</taxon>
        <taxon>Actinomycetes</taxon>
        <taxon>Propionibacteriales</taxon>
        <taxon>Nocardioidaceae</taxon>
        <taxon>Nocardioides</taxon>
    </lineage>
</organism>
<dbReference type="InterPro" id="IPR004869">
    <property type="entry name" value="MMPL_dom"/>
</dbReference>
<keyword evidence="6 7" id="KW-0472">Membrane</keyword>
<name>A0A3G9J1M3_9ACTN</name>
<feature type="transmembrane region" description="Helical" evidence="7">
    <location>
        <begin position="293"/>
        <end position="315"/>
    </location>
</feature>
<evidence type="ECO:0000256" key="7">
    <source>
        <dbReference type="SAM" id="Phobius"/>
    </source>
</evidence>
<comment type="similarity">
    <text evidence="2">Belongs to the resistance-nodulation-cell division (RND) (TC 2.A.6) family. MmpL subfamily.</text>
</comment>
<proteinExistence type="inferred from homology"/>
<evidence type="ECO:0000256" key="5">
    <source>
        <dbReference type="ARBA" id="ARBA00022989"/>
    </source>
</evidence>
<feature type="transmembrane region" description="Helical" evidence="7">
    <location>
        <begin position="241"/>
        <end position="266"/>
    </location>
</feature>
<dbReference type="Pfam" id="PF03176">
    <property type="entry name" value="MMPL"/>
    <property type="match status" value="2"/>
</dbReference>
<feature type="transmembrane region" description="Helical" evidence="7">
    <location>
        <begin position="440"/>
        <end position="460"/>
    </location>
</feature>
<feature type="transmembrane region" description="Helical" evidence="7">
    <location>
        <begin position="321"/>
        <end position="347"/>
    </location>
</feature>
<feature type="transmembrane region" description="Helical" evidence="7">
    <location>
        <begin position="776"/>
        <end position="803"/>
    </location>
</feature>
<feature type="transmembrane region" description="Helical" evidence="7">
    <location>
        <begin position="386"/>
        <end position="412"/>
    </location>
</feature>
<dbReference type="PANTHER" id="PTHR33406:SF6">
    <property type="entry name" value="MEMBRANE PROTEIN YDGH-RELATED"/>
    <property type="match status" value="1"/>
</dbReference>
<dbReference type="OrthoDB" id="2365435at2"/>
<feature type="transmembrane region" description="Helical" evidence="7">
    <location>
        <begin position="359"/>
        <end position="380"/>
    </location>
</feature>
<evidence type="ECO:0000256" key="4">
    <source>
        <dbReference type="ARBA" id="ARBA00022692"/>
    </source>
</evidence>
<reference evidence="9 10" key="1">
    <citation type="submission" date="2018-11" db="EMBL/GenBank/DDBJ databases">
        <title>Complete genome sequence of Nocardioides baekrokdamisoli strain KCTC 39748.</title>
        <authorList>
            <person name="Kang S.W."/>
            <person name="Lee K.C."/>
            <person name="Kim K.K."/>
            <person name="Kim J.S."/>
            <person name="Kim D.S."/>
            <person name="Ko S.H."/>
            <person name="Yang S.H."/>
            <person name="Shin Y.K."/>
            <person name="Lee J.S."/>
        </authorList>
    </citation>
    <scope>NUCLEOTIDE SEQUENCE [LARGE SCALE GENOMIC DNA]</scope>
    <source>
        <strain evidence="9 10">KCTC 39748</strain>
    </source>
</reference>
<sequence length="831" mass="86778">MHKFFAWIGEFSVRFRWAIVAFWIAALTGAIFAMINGHSLTSVSQSDNSSFLPDKAPSQHAIKLSEVLQPKNTQSIPIIVANKNGLTAKDNAAIAALIAKVSKIDKVTDAVIAPGGNANAQIINVQVTGIKNGPSSQKDYETLVKALRSSITATENSSVTPHDSGFEAHVIGAIADEVDNAAKSGNNNTQIEIFSFVLILLILFLIYRSILAPFVTLLPAAAVAIIAQPVTAVAAENGLKVSALATILMSVLVLGAGTDYGLFLVFRVREEVEAGRSPRNAVAYSVAKVGESVAFSAGTVIAALLSLLVASFGMYKTLGAPLAIGIVLMLLAGLTLTPALLAILGPSAFWRPRTWKHRLIFLAVGVVAGLLSGVAGAVVPSGWVRTLFSVILGIPAGVALALFVMSLIWWLLDVIGAKIGGRGPKISWGRISAAVVQKPVPVLLVGVVLFSALASFTFGFKASGFGDGASAPTGTDSAVGEALQKQYFQGRTGDQTTVIMVFKQDVWTDGSVIKDAKDALAAHTEAFTSVSSPLDLGAKQLSPAVLPLLKAGTPIPGLTPVVEDSLRKALAHSISADGHTVFFAANLTAGDPSKTAALDATPTIRNAVNAVAGKVGAADSGVIGMSTAVYDISHISSDDLKKVVPIAIVVIGLLLMIVMRSVVAPLYLIVSVGLSYLAALGTAVLVFMTIGGEPGLVFFLPFMMFIFLLALGEDYNILVMTRIREEAHHKPLKEAVRDALSATGTTVTSAGLVLAATFSVFAVVGGSGGGSQIRDLGVGMVVGILMDTFLVRTLLVPSTVILLGKWNWWPSKFSHDHQKEVVVPSGAELAD</sequence>
<feature type="domain" description="SSD" evidence="8">
    <location>
        <begin position="238"/>
        <end position="343"/>
    </location>
</feature>
<evidence type="ECO:0000256" key="6">
    <source>
        <dbReference type="ARBA" id="ARBA00023136"/>
    </source>
</evidence>
<feature type="transmembrane region" description="Helical" evidence="7">
    <location>
        <begin position="739"/>
        <end position="764"/>
    </location>
</feature>
<evidence type="ECO:0000256" key="1">
    <source>
        <dbReference type="ARBA" id="ARBA00004651"/>
    </source>
</evidence>
<feature type="transmembrane region" description="Helical" evidence="7">
    <location>
        <begin position="696"/>
        <end position="718"/>
    </location>
</feature>
<dbReference type="EMBL" id="AP019307">
    <property type="protein sequence ID" value="BBH17448.1"/>
    <property type="molecule type" value="Genomic_DNA"/>
</dbReference>
<keyword evidence="3" id="KW-1003">Cell membrane</keyword>